<gene>
    <name evidence="1" type="ORF">FHP91_08845</name>
</gene>
<comment type="caution">
    <text evidence="1">The sequence shown here is derived from an EMBL/GenBank/DDBJ whole genome shotgun (WGS) entry which is preliminary data.</text>
</comment>
<organism evidence="1 2">
    <name type="scientific">Denitromonas halophila</name>
    <dbReference type="NCBI Taxonomy" id="1629404"/>
    <lineage>
        <taxon>Bacteria</taxon>
        <taxon>Pseudomonadati</taxon>
        <taxon>Pseudomonadota</taxon>
        <taxon>Betaproteobacteria</taxon>
        <taxon>Rhodocyclales</taxon>
        <taxon>Zoogloeaceae</taxon>
        <taxon>Denitromonas</taxon>
    </lineage>
</organism>
<dbReference type="InterPro" id="IPR025562">
    <property type="entry name" value="Tae4"/>
</dbReference>
<dbReference type="Gene3D" id="3.90.1720.70">
    <property type="match status" value="1"/>
</dbReference>
<dbReference type="EMBL" id="VMNK01000006">
    <property type="protein sequence ID" value="TVO57763.1"/>
    <property type="molecule type" value="Genomic_DNA"/>
</dbReference>
<evidence type="ECO:0008006" key="3">
    <source>
        <dbReference type="Google" id="ProtNLM"/>
    </source>
</evidence>
<name>A0A557QXY8_9RHOO</name>
<dbReference type="Proteomes" id="UP000319502">
    <property type="component" value="Unassembled WGS sequence"/>
</dbReference>
<evidence type="ECO:0000313" key="1">
    <source>
        <dbReference type="EMBL" id="TVO57763.1"/>
    </source>
</evidence>
<keyword evidence="2" id="KW-1185">Reference proteome</keyword>
<proteinExistence type="predicted"/>
<sequence>MQRPSFQSAWASFMAVRLSVKAVGKKIGGRVQENIELPVGGFENACPIRMSYVLNKTGFPIPKSSRYAMVSGGDRMQYIYRVRDMMRYLDDSFGAPDKNASAPTPDDFKHMQGIVVIKGHGWGNASGHVTLWDGTLCADSCHLLGDPDNGSFVPESGALWVLP</sequence>
<protein>
    <recommendedName>
        <fullName evidence="3">Cytoplasmic protein</fullName>
    </recommendedName>
</protein>
<accession>A0A557QXY8</accession>
<dbReference type="AlphaFoldDB" id="A0A557QXY8"/>
<evidence type="ECO:0000313" key="2">
    <source>
        <dbReference type="Proteomes" id="UP000319502"/>
    </source>
</evidence>
<reference evidence="1 2" key="1">
    <citation type="submission" date="2019-07" db="EMBL/GenBank/DDBJ databases">
        <title>The pathways for chlorine oxyanion respiration interact through the shared metabolite chlorate.</title>
        <authorList>
            <person name="Barnum T.P."/>
            <person name="Cheng Y."/>
            <person name="Hill K.A."/>
            <person name="Lucas L.N."/>
            <person name="Carlson H.K."/>
            <person name="Coates J.D."/>
        </authorList>
    </citation>
    <scope>NUCLEOTIDE SEQUENCE [LARGE SCALE GENOMIC DNA]</scope>
    <source>
        <strain evidence="1 2">SFB-3</strain>
    </source>
</reference>
<dbReference type="Pfam" id="PF14113">
    <property type="entry name" value="Tae4"/>
    <property type="match status" value="1"/>
</dbReference>
<dbReference type="OrthoDB" id="8480759at2"/>